<proteinExistence type="predicted"/>
<comment type="caution">
    <text evidence="2">The sequence shown here is derived from an EMBL/GenBank/DDBJ whole genome shotgun (WGS) entry which is preliminary data.</text>
</comment>
<dbReference type="AlphaFoldDB" id="A0A7X3SH71"/>
<dbReference type="RefSeq" id="WP_159749138.1">
    <property type="nucleotide sequence ID" value="NZ_WUQX01000001.1"/>
</dbReference>
<keyword evidence="1" id="KW-0812">Transmembrane</keyword>
<evidence type="ECO:0000256" key="1">
    <source>
        <dbReference type="SAM" id="Phobius"/>
    </source>
</evidence>
<keyword evidence="3" id="KW-1185">Reference proteome</keyword>
<sequence length="491" mass="56904">MLIESCKEIFGEPVNYYEAATVVDADYKIFSENLPDKSILLKLFENLPKRDNLEISIKDESDTYFKSLHNEIWMDEYIKFCSEQTNGEEINIHIHIEKQILDDTVSIYDFERFATIFEGENLLRQLDFFVALMKGRKNGLKIIINTPDVLVTNYIAIASETREVISGRARDFQKCEDASIFMNKAYMPLIPQDFSVQYCNGIISARIEKIFKTIESFLALMYIVNISNIVHDKAIIQIQPGQNFEIEINSYKYNYVITEVYNWIFADGESPIDRASIARNIINVHCKNSKALLNIDLPVLMSIKSNYMIYQKDTVQKYLELKEQISECISDTTLQFQDAVDGLIEGIRNNLIAIITFIISLVLTDSLNVENLIEEQLPRNLQLVIGIFLIASAAYLFVTRKTVNTKWELIVDRYNRLKENYQDILDASDLEDAFGHDEMISTYQNRLNNYKKTITGIWILFIVLVTIIAVIYSFDVGYWGRLLMQFLTRSK</sequence>
<feature type="transmembrane region" description="Helical" evidence="1">
    <location>
        <begin position="454"/>
        <end position="474"/>
    </location>
</feature>
<organism evidence="2 3">
    <name type="scientific">Sporofaciens musculi</name>
    <dbReference type="NCBI Taxonomy" id="2681861"/>
    <lineage>
        <taxon>Bacteria</taxon>
        <taxon>Bacillati</taxon>
        <taxon>Bacillota</taxon>
        <taxon>Clostridia</taxon>
        <taxon>Lachnospirales</taxon>
        <taxon>Lachnospiraceae</taxon>
        <taxon>Sporofaciens</taxon>
    </lineage>
</organism>
<name>A0A7X3SH71_9FIRM</name>
<accession>A0A7X3SH71</accession>
<evidence type="ECO:0000313" key="3">
    <source>
        <dbReference type="Proteomes" id="UP000460412"/>
    </source>
</evidence>
<keyword evidence="1" id="KW-0472">Membrane</keyword>
<gene>
    <name evidence="2" type="ORF">GN277_01185</name>
</gene>
<dbReference type="Proteomes" id="UP000460412">
    <property type="component" value="Unassembled WGS sequence"/>
</dbReference>
<keyword evidence="1" id="KW-1133">Transmembrane helix</keyword>
<evidence type="ECO:0000313" key="2">
    <source>
        <dbReference type="EMBL" id="MXP74097.1"/>
    </source>
</evidence>
<feature type="transmembrane region" description="Helical" evidence="1">
    <location>
        <begin position="381"/>
        <end position="398"/>
    </location>
</feature>
<dbReference type="EMBL" id="WUQX01000001">
    <property type="protein sequence ID" value="MXP74097.1"/>
    <property type="molecule type" value="Genomic_DNA"/>
</dbReference>
<protein>
    <submittedName>
        <fullName evidence="2">Uncharacterized protein</fullName>
    </submittedName>
</protein>
<reference evidence="2 3" key="1">
    <citation type="submission" date="2019-12" db="EMBL/GenBank/DDBJ databases">
        <title>Sporaefaciens musculi gen. nov., sp. nov., a novel bacterium isolated from the caecum of an obese mouse.</title>
        <authorList>
            <person name="Rasmussen T.S."/>
            <person name="Streidl T."/>
            <person name="Hitch T.C.A."/>
            <person name="Wortmann E."/>
            <person name="Deptula P."/>
            <person name="Hansen M."/>
            <person name="Nielsen D.S."/>
            <person name="Clavel T."/>
            <person name="Vogensen F.K."/>
        </authorList>
    </citation>
    <scope>NUCLEOTIDE SEQUENCE [LARGE SCALE GENOMIC DNA]</scope>
    <source>
        <strain evidence="2 3">WCA-9-b2</strain>
    </source>
</reference>